<dbReference type="Proteomes" id="UP000799777">
    <property type="component" value="Unassembled WGS sequence"/>
</dbReference>
<evidence type="ECO:0000256" key="2">
    <source>
        <dbReference type="ARBA" id="ARBA00022801"/>
    </source>
</evidence>
<dbReference type="AlphaFoldDB" id="A0A9P4LTL4"/>
<dbReference type="Pfam" id="PF08386">
    <property type="entry name" value="Abhydrolase_4"/>
    <property type="match status" value="1"/>
</dbReference>
<organism evidence="5 6">
    <name type="scientific">Setomelanomma holmii</name>
    <dbReference type="NCBI Taxonomy" id="210430"/>
    <lineage>
        <taxon>Eukaryota</taxon>
        <taxon>Fungi</taxon>
        <taxon>Dikarya</taxon>
        <taxon>Ascomycota</taxon>
        <taxon>Pezizomycotina</taxon>
        <taxon>Dothideomycetes</taxon>
        <taxon>Pleosporomycetidae</taxon>
        <taxon>Pleosporales</taxon>
        <taxon>Pleosporineae</taxon>
        <taxon>Phaeosphaeriaceae</taxon>
        <taxon>Setomelanomma</taxon>
    </lineage>
</organism>
<keyword evidence="6" id="KW-1185">Reference proteome</keyword>
<dbReference type="GO" id="GO:0016787">
    <property type="term" value="F:hydrolase activity"/>
    <property type="evidence" value="ECO:0007669"/>
    <property type="project" value="UniProtKB-KW"/>
</dbReference>
<dbReference type="Gene3D" id="3.40.50.1820">
    <property type="entry name" value="alpha/beta hydrolase"/>
    <property type="match status" value="1"/>
</dbReference>
<feature type="region of interest" description="Disordered" evidence="3">
    <location>
        <begin position="1"/>
        <end position="24"/>
    </location>
</feature>
<gene>
    <name evidence="5" type="ORF">EK21DRAFT_96509</name>
</gene>
<evidence type="ECO:0000313" key="5">
    <source>
        <dbReference type="EMBL" id="KAF2035912.1"/>
    </source>
</evidence>
<evidence type="ECO:0000256" key="3">
    <source>
        <dbReference type="SAM" id="MobiDB-lite"/>
    </source>
</evidence>
<sequence length="704" mass="77000">MKSWNGPEADASTSLIAAPSPRSPAGDGIRIRALVATVATCAAIFGIDALFPGIKYALEPGRSNDWIGLEDPEYVEKPFEWSQVQPSEALRFQKCFDEFECAKLKLPLDYFNGTHPDDTISVAVTKLPARVSVNDPRYGGPILINPGGPGGPGAFFAVLVGHSLQNIVDFNIDPTVSSPDARYYDIIGFDPRGIGETTPRAYCVADSAASWSWSLREYTEGILGSSDAALGRLWSMSHAWGASCKQAMDTEKGADIKRYMTTALVARDMLEIVERHATYVADRLAHLNAQPHGCRKDLPTVIKPSEANLDYWGFSYGTYLGSTFASMFPDRVGRVILDAVVSSYDYNQALGNGSLTDNQKAMYSFYTYCVQSGREECPLTTANSTIDDVEERVQSVIESLYHNPLPILTPTGPEILTYSDLKALIFSAVYQPRSSFQLIANILAAIEAGHGSVLDDLARAYRYLHVYSCPVNGSAPTTAFLDTTPLFAVLCSDGTDQTHINIDEFVEYWNLLEDLTPTAGAIWAALRMRCAAWTIKPQYKFSGPFGGNTSHPILFISNTADPVTPLRSGRLMHSFFPNSGLLTVDIAGHCSISGPTLCTLTKIKRYFQTGALPKENTLCVPEPSAYSLNSTDPESPFYDPSLDDANVEAGAEFEELSVEMQELHMAGYDMMRIIAENDLFGVGRISGSGERWKNVMQVAMEYGP</sequence>
<evidence type="ECO:0000259" key="4">
    <source>
        <dbReference type="Pfam" id="PF08386"/>
    </source>
</evidence>
<dbReference type="OrthoDB" id="425534at2759"/>
<proteinExistence type="inferred from homology"/>
<dbReference type="PANTHER" id="PTHR43248:SF25">
    <property type="entry name" value="AB HYDROLASE-1 DOMAIN-CONTAINING PROTEIN-RELATED"/>
    <property type="match status" value="1"/>
</dbReference>
<protein>
    <submittedName>
        <fullName evidence="5">Alpha/beta-hydrolase</fullName>
    </submittedName>
</protein>
<comment type="caution">
    <text evidence="5">The sequence shown here is derived from an EMBL/GenBank/DDBJ whole genome shotgun (WGS) entry which is preliminary data.</text>
</comment>
<dbReference type="InterPro" id="IPR013595">
    <property type="entry name" value="Pept_S33_TAP-like_C"/>
</dbReference>
<evidence type="ECO:0000313" key="6">
    <source>
        <dbReference type="Proteomes" id="UP000799777"/>
    </source>
</evidence>
<dbReference type="PANTHER" id="PTHR43248">
    <property type="entry name" value="2-SUCCINYL-6-HYDROXY-2,4-CYCLOHEXADIENE-1-CARBOXYLATE SYNTHASE"/>
    <property type="match status" value="1"/>
</dbReference>
<comment type="similarity">
    <text evidence="1">Belongs to the peptidase S33 family.</text>
</comment>
<name>A0A9P4LTL4_9PLEO</name>
<keyword evidence="2" id="KW-0378">Hydrolase</keyword>
<dbReference type="SUPFAM" id="SSF53474">
    <property type="entry name" value="alpha/beta-Hydrolases"/>
    <property type="match status" value="1"/>
</dbReference>
<dbReference type="InterPro" id="IPR029058">
    <property type="entry name" value="AB_hydrolase_fold"/>
</dbReference>
<dbReference type="InterPro" id="IPR051601">
    <property type="entry name" value="Serine_prot/Carboxylest_S33"/>
</dbReference>
<feature type="domain" description="Peptidase S33 tripeptidyl aminopeptidase-like C-terminal" evidence="4">
    <location>
        <begin position="517"/>
        <end position="619"/>
    </location>
</feature>
<dbReference type="EMBL" id="ML978156">
    <property type="protein sequence ID" value="KAF2035912.1"/>
    <property type="molecule type" value="Genomic_DNA"/>
</dbReference>
<accession>A0A9P4LTL4</accession>
<reference evidence="5" key="1">
    <citation type="journal article" date="2020" name="Stud. Mycol.">
        <title>101 Dothideomycetes genomes: a test case for predicting lifestyles and emergence of pathogens.</title>
        <authorList>
            <person name="Haridas S."/>
            <person name="Albert R."/>
            <person name="Binder M."/>
            <person name="Bloem J."/>
            <person name="Labutti K."/>
            <person name="Salamov A."/>
            <person name="Andreopoulos B."/>
            <person name="Baker S."/>
            <person name="Barry K."/>
            <person name="Bills G."/>
            <person name="Bluhm B."/>
            <person name="Cannon C."/>
            <person name="Castanera R."/>
            <person name="Culley D."/>
            <person name="Daum C."/>
            <person name="Ezra D."/>
            <person name="Gonzalez J."/>
            <person name="Henrissat B."/>
            <person name="Kuo A."/>
            <person name="Liang C."/>
            <person name="Lipzen A."/>
            <person name="Lutzoni F."/>
            <person name="Magnuson J."/>
            <person name="Mondo S."/>
            <person name="Nolan M."/>
            <person name="Ohm R."/>
            <person name="Pangilinan J."/>
            <person name="Park H.-J."/>
            <person name="Ramirez L."/>
            <person name="Alfaro M."/>
            <person name="Sun H."/>
            <person name="Tritt A."/>
            <person name="Yoshinaga Y."/>
            <person name="Zwiers L.-H."/>
            <person name="Turgeon B."/>
            <person name="Goodwin S."/>
            <person name="Spatafora J."/>
            <person name="Crous P."/>
            <person name="Grigoriev I."/>
        </authorList>
    </citation>
    <scope>NUCLEOTIDE SEQUENCE</scope>
    <source>
        <strain evidence="5">CBS 110217</strain>
    </source>
</reference>
<evidence type="ECO:0000256" key="1">
    <source>
        <dbReference type="ARBA" id="ARBA00010088"/>
    </source>
</evidence>